<evidence type="ECO:0000313" key="2">
    <source>
        <dbReference type="Proteomes" id="UP000243525"/>
    </source>
</evidence>
<name>A0A2T5BUI0_9BACT</name>
<dbReference type="Proteomes" id="UP000243525">
    <property type="component" value="Unassembled WGS sequence"/>
</dbReference>
<proteinExistence type="predicted"/>
<dbReference type="EMBL" id="QAAD01000036">
    <property type="protein sequence ID" value="PTN03157.1"/>
    <property type="molecule type" value="Genomic_DNA"/>
</dbReference>
<organism evidence="1 2">
    <name type="scientific">Mangrovibacterium marinum</name>
    <dbReference type="NCBI Taxonomy" id="1639118"/>
    <lineage>
        <taxon>Bacteria</taxon>
        <taxon>Pseudomonadati</taxon>
        <taxon>Bacteroidota</taxon>
        <taxon>Bacteroidia</taxon>
        <taxon>Marinilabiliales</taxon>
        <taxon>Prolixibacteraceae</taxon>
        <taxon>Mangrovibacterium</taxon>
    </lineage>
</organism>
<dbReference type="AlphaFoldDB" id="A0A2T5BUI0"/>
<comment type="caution">
    <text evidence="1">The sequence shown here is derived from an EMBL/GenBank/DDBJ whole genome shotgun (WGS) entry which is preliminary data.</text>
</comment>
<sequence>MKIRDESALSLYERAFLYDYYMESLRIYWVISGCLAETKPLEAVLLCSKQKHLEAP</sequence>
<accession>A0A2T5BUI0</accession>
<protein>
    <submittedName>
        <fullName evidence="1">Uncharacterized protein</fullName>
    </submittedName>
</protein>
<evidence type="ECO:0000313" key="1">
    <source>
        <dbReference type="EMBL" id="PTN03157.1"/>
    </source>
</evidence>
<reference evidence="1 2" key="1">
    <citation type="submission" date="2018-04" db="EMBL/GenBank/DDBJ databases">
        <title>Genomic Encyclopedia of Archaeal and Bacterial Type Strains, Phase II (KMG-II): from individual species to whole genera.</title>
        <authorList>
            <person name="Goeker M."/>
        </authorList>
    </citation>
    <scope>NUCLEOTIDE SEQUENCE [LARGE SCALE GENOMIC DNA]</scope>
    <source>
        <strain evidence="1 2">DSM 28823</strain>
    </source>
</reference>
<keyword evidence="2" id="KW-1185">Reference proteome</keyword>
<gene>
    <name evidence="1" type="ORF">C8N47_13616</name>
</gene>